<dbReference type="Proteomes" id="UP000675881">
    <property type="component" value="Chromosome 15"/>
</dbReference>
<keyword evidence="7" id="KW-0597">Phosphoprotein</keyword>
<dbReference type="OrthoDB" id="5982823at2759"/>
<evidence type="ECO:0000256" key="8">
    <source>
        <dbReference type="ARBA" id="ARBA00022729"/>
    </source>
</evidence>
<feature type="region of interest" description="Disordered" evidence="13">
    <location>
        <begin position="195"/>
        <end position="219"/>
    </location>
</feature>
<feature type="compositionally biased region" description="Basic and acidic residues" evidence="13">
    <location>
        <begin position="195"/>
        <end position="212"/>
    </location>
</feature>
<dbReference type="GO" id="GO:0005509">
    <property type="term" value="F:calcium ion binding"/>
    <property type="evidence" value="ECO:0007669"/>
    <property type="project" value="TreeGrafter"/>
</dbReference>
<proteinExistence type="predicted"/>
<evidence type="ECO:0000313" key="15">
    <source>
        <dbReference type="EMBL" id="CAF2857773.1"/>
    </source>
</evidence>
<dbReference type="InterPro" id="IPR040250">
    <property type="entry name" value="Nucleobindin"/>
</dbReference>
<gene>
    <name evidence="15" type="ORF">LSAA_5915</name>
</gene>
<reference evidence="15" key="1">
    <citation type="submission" date="2021-02" db="EMBL/GenBank/DDBJ databases">
        <authorList>
            <person name="Bekaert M."/>
        </authorList>
    </citation>
    <scope>NUCLEOTIDE SEQUENCE</scope>
    <source>
        <strain evidence="15">IoA-00</strain>
    </source>
</reference>
<evidence type="ECO:0000256" key="7">
    <source>
        <dbReference type="ARBA" id="ARBA00022553"/>
    </source>
</evidence>
<keyword evidence="5" id="KW-0963">Cytoplasm</keyword>
<keyword evidence="6" id="KW-0964">Secreted</keyword>
<feature type="domain" description="NUCB1-like N-terminal" evidence="14">
    <location>
        <begin position="56"/>
        <end position="162"/>
    </location>
</feature>
<feature type="compositionally biased region" description="Basic and acidic residues" evidence="13">
    <location>
        <begin position="256"/>
        <end position="293"/>
    </location>
</feature>
<evidence type="ECO:0000256" key="13">
    <source>
        <dbReference type="SAM" id="MobiDB-lite"/>
    </source>
</evidence>
<evidence type="ECO:0000256" key="11">
    <source>
        <dbReference type="ARBA" id="ARBA00023136"/>
    </source>
</evidence>
<keyword evidence="12" id="KW-0175">Coiled coil</keyword>
<protein>
    <submittedName>
        <fullName evidence="15">NUCB</fullName>
    </submittedName>
</protein>
<comment type="subcellular location">
    <subcellularLocation>
        <location evidence="2">Cytoplasm</location>
    </subcellularLocation>
    <subcellularLocation>
        <location evidence="3">Golgi apparatus</location>
    </subcellularLocation>
    <subcellularLocation>
        <location evidence="1">Membrane</location>
    </subcellularLocation>
    <subcellularLocation>
        <location evidence="4">Secreted</location>
    </subcellularLocation>
</comment>
<keyword evidence="10" id="KW-0333">Golgi apparatus</keyword>
<dbReference type="PANTHER" id="PTHR19237:SF20">
    <property type="entry name" value="NUCLEOBINDIN 1"/>
    <property type="match status" value="1"/>
</dbReference>
<keyword evidence="9" id="KW-0677">Repeat</keyword>
<dbReference type="GO" id="GO:0070062">
    <property type="term" value="C:extracellular exosome"/>
    <property type="evidence" value="ECO:0007669"/>
    <property type="project" value="TreeGrafter"/>
</dbReference>
<evidence type="ECO:0000256" key="6">
    <source>
        <dbReference type="ARBA" id="ARBA00022525"/>
    </source>
</evidence>
<accession>A0A7R8CPY0</accession>
<feature type="region of interest" description="Disordered" evidence="13">
    <location>
        <begin position="255"/>
        <end position="293"/>
    </location>
</feature>
<dbReference type="Pfam" id="PF25434">
    <property type="entry name" value="NUCB1_N"/>
    <property type="match status" value="1"/>
</dbReference>
<dbReference type="AlphaFoldDB" id="A0A7R8CPY0"/>
<evidence type="ECO:0000256" key="1">
    <source>
        <dbReference type="ARBA" id="ARBA00004370"/>
    </source>
</evidence>
<evidence type="ECO:0000256" key="10">
    <source>
        <dbReference type="ARBA" id="ARBA00023034"/>
    </source>
</evidence>
<organism evidence="15 16">
    <name type="scientific">Lepeophtheirus salmonis</name>
    <name type="common">Salmon louse</name>
    <name type="synonym">Caligus salmonis</name>
    <dbReference type="NCBI Taxonomy" id="72036"/>
    <lineage>
        <taxon>Eukaryota</taxon>
        <taxon>Metazoa</taxon>
        <taxon>Ecdysozoa</taxon>
        <taxon>Arthropoda</taxon>
        <taxon>Crustacea</taxon>
        <taxon>Multicrustacea</taxon>
        <taxon>Hexanauplia</taxon>
        <taxon>Copepoda</taxon>
        <taxon>Siphonostomatoida</taxon>
        <taxon>Caligidae</taxon>
        <taxon>Lepeophtheirus</taxon>
    </lineage>
</organism>
<evidence type="ECO:0000259" key="14">
    <source>
        <dbReference type="Pfam" id="PF25434"/>
    </source>
</evidence>
<evidence type="ECO:0000256" key="4">
    <source>
        <dbReference type="ARBA" id="ARBA00004613"/>
    </source>
</evidence>
<feature type="coiled-coil region" evidence="12">
    <location>
        <begin position="144"/>
        <end position="171"/>
    </location>
</feature>
<name>A0A7R8CPY0_LEPSM</name>
<sequence>MYLKKSRLHKEREVEREWTNLRYYLLLMLPSQRSVSMKLENYFCNPTGDCMRFAKAQAVNSSEMELGLEYNRYLQEVVQILEGDPDFRKKLESVDAVKIKDGTIARELELVGHHVPLRNAAMRQYELNMGLDRKHIIAPDHLQIDSARFEVEDLKRLIQSTTRDLEEADRKRAEDFKRYEMEKKFENESRLRHIEKEEDREKERHKIDDSISRHKKHDKVNHPMTKDQLEEVWEEQDHMKAQDWDPKTFFFAMHDLNGDRQDDDMREREEEMERMREHVLKESDKDKKSTDFF</sequence>
<evidence type="ECO:0000256" key="2">
    <source>
        <dbReference type="ARBA" id="ARBA00004496"/>
    </source>
</evidence>
<evidence type="ECO:0000256" key="9">
    <source>
        <dbReference type="ARBA" id="ARBA00022737"/>
    </source>
</evidence>
<keyword evidence="8" id="KW-0732">Signal</keyword>
<dbReference type="InterPro" id="IPR057576">
    <property type="entry name" value="NUCB1_N"/>
</dbReference>
<keyword evidence="16" id="KW-1185">Reference proteome</keyword>
<keyword evidence="11" id="KW-0472">Membrane</keyword>
<dbReference type="Gene3D" id="1.10.238.10">
    <property type="entry name" value="EF-hand"/>
    <property type="match status" value="1"/>
</dbReference>
<dbReference type="PANTHER" id="PTHR19237">
    <property type="entry name" value="NUCLEOBINDIN"/>
    <property type="match status" value="1"/>
</dbReference>
<dbReference type="EMBL" id="HG994594">
    <property type="protein sequence ID" value="CAF2857773.1"/>
    <property type="molecule type" value="Genomic_DNA"/>
</dbReference>
<dbReference type="GO" id="GO:0005794">
    <property type="term" value="C:Golgi apparatus"/>
    <property type="evidence" value="ECO:0007669"/>
    <property type="project" value="UniProtKB-SubCell"/>
</dbReference>
<dbReference type="GO" id="GO:0016020">
    <property type="term" value="C:membrane"/>
    <property type="evidence" value="ECO:0007669"/>
    <property type="project" value="UniProtKB-SubCell"/>
</dbReference>
<evidence type="ECO:0000313" key="16">
    <source>
        <dbReference type="Proteomes" id="UP000675881"/>
    </source>
</evidence>
<evidence type="ECO:0000256" key="3">
    <source>
        <dbReference type="ARBA" id="ARBA00004555"/>
    </source>
</evidence>
<evidence type="ECO:0000256" key="5">
    <source>
        <dbReference type="ARBA" id="ARBA00022490"/>
    </source>
</evidence>
<dbReference type="GO" id="GO:0005793">
    <property type="term" value="C:endoplasmic reticulum-Golgi intermediate compartment"/>
    <property type="evidence" value="ECO:0007669"/>
    <property type="project" value="TreeGrafter"/>
</dbReference>
<evidence type="ECO:0000256" key="12">
    <source>
        <dbReference type="SAM" id="Coils"/>
    </source>
</evidence>